<dbReference type="Proteomes" id="UP000646745">
    <property type="component" value="Unassembled WGS sequence"/>
</dbReference>
<keyword evidence="1" id="KW-1133">Transmembrane helix</keyword>
<evidence type="ECO:0000313" key="2">
    <source>
        <dbReference type="EMBL" id="GHB12887.1"/>
    </source>
</evidence>
<feature type="transmembrane region" description="Helical" evidence="1">
    <location>
        <begin position="33"/>
        <end position="53"/>
    </location>
</feature>
<keyword evidence="1" id="KW-0472">Membrane</keyword>
<comment type="caution">
    <text evidence="2">The sequence shown here is derived from an EMBL/GenBank/DDBJ whole genome shotgun (WGS) entry which is preliminary data.</text>
</comment>
<feature type="transmembrane region" description="Helical" evidence="1">
    <location>
        <begin position="7"/>
        <end position="27"/>
    </location>
</feature>
<name>A0ABQ3DR96_9GAMM</name>
<evidence type="ECO:0000313" key="3">
    <source>
        <dbReference type="Proteomes" id="UP000646745"/>
    </source>
</evidence>
<dbReference type="EMBL" id="BMZI01000002">
    <property type="protein sequence ID" value="GHB12887.1"/>
    <property type="molecule type" value="Genomic_DNA"/>
</dbReference>
<organism evidence="2 3">
    <name type="scientific">Salinicola rhizosphaerae</name>
    <dbReference type="NCBI Taxonomy" id="1443141"/>
    <lineage>
        <taxon>Bacteria</taxon>
        <taxon>Pseudomonadati</taxon>
        <taxon>Pseudomonadota</taxon>
        <taxon>Gammaproteobacteria</taxon>
        <taxon>Oceanospirillales</taxon>
        <taxon>Halomonadaceae</taxon>
        <taxon>Salinicola</taxon>
    </lineage>
</organism>
<protein>
    <submittedName>
        <fullName evidence="2">Uncharacterized protein</fullName>
    </submittedName>
</protein>
<keyword evidence="1" id="KW-0812">Transmembrane</keyword>
<reference evidence="3" key="1">
    <citation type="journal article" date="2019" name="Int. J. Syst. Evol. Microbiol.">
        <title>The Global Catalogue of Microorganisms (GCM) 10K type strain sequencing project: providing services to taxonomists for standard genome sequencing and annotation.</title>
        <authorList>
            <consortium name="The Broad Institute Genomics Platform"/>
            <consortium name="The Broad Institute Genome Sequencing Center for Infectious Disease"/>
            <person name="Wu L."/>
            <person name="Ma J."/>
        </authorList>
    </citation>
    <scope>NUCLEOTIDE SEQUENCE [LARGE SCALE GENOMIC DNA]</scope>
    <source>
        <strain evidence="3">KCTC 32998</strain>
    </source>
</reference>
<sequence>MGTIRTFINQVSMFLLPFIAFGFLTSFDMSPVAQVVMGISAVVSVFPLASKVIDYVS</sequence>
<accession>A0ABQ3DR96</accession>
<gene>
    <name evidence="2" type="ORF">GCM10009038_08640</name>
</gene>
<keyword evidence="3" id="KW-1185">Reference proteome</keyword>
<proteinExistence type="predicted"/>
<evidence type="ECO:0000256" key="1">
    <source>
        <dbReference type="SAM" id="Phobius"/>
    </source>
</evidence>